<accession>A0ABU1WXK2</accession>
<evidence type="ECO:0000313" key="2">
    <source>
        <dbReference type="EMBL" id="MDR7153804.1"/>
    </source>
</evidence>
<keyword evidence="3" id="KW-1185">Reference proteome</keyword>
<dbReference type="EMBL" id="JAVDWV010000002">
    <property type="protein sequence ID" value="MDR7153804.1"/>
    <property type="molecule type" value="Genomic_DNA"/>
</dbReference>
<organism evidence="2 3">
    <name type="scientific">Sphingobium xenophagum</name>
    <dbReference type="NCBI Taxonomy" id="121428"/>
    <lineage>
        <taxon>Bacteria</taxon>
        <taxon>Pseudomonadati</taxon>
        <taxon>Pseudomonadota</taxon>
        <taxon>Alphaproteobacteria</taxon>
        <taxon>Sphingomonadales</taxon>
        <taxon>Sphingomonadaceae</taxon>
        <taxon>Sphingobium</taxon>
    </lineage>
</organism>
<evidence type="ECO:0000313" key="3">
    <source>
        <dbReference type="Proteomes" id="UP001267638"/>
    </source>
</evidence>
<gene>
    <name evidence="2" type="ORF">J2W40_000601</name>
</gene>
<name>A0ABU1WXK2_SPHXE</name>
<dbReference type="Proteomes" id="UP001267638">
    <property type="component" value="Unassembled WGS sequence"/>
</dbReference>
<keyword evidence="1" id="KW-1133">Transmembrane helix</keyword>
<keyword evidence="1" id="KW-0472">Membrane</keyword>
<keyword evidence="1" id="KW-0812">Transmembrane</keyword>
<proteinExistence type="predicted"/>
<evidence type="ECO:0000256" key="1">
    <source>
        <dbReference type="SAM" id="Phobius"/>
    </source>
</evidence>
<evidence type="ECO:0008006" key="4">
    <source>
        <dbReference type="Google" id="ProtNLM"/>
    </source>
</evidence>
<feature type="transmembrane region" description="Helical" evidence="1">
    <location>
        <begin position="29"/>
        <end position="52"/>
    </location>
</feature>
<protein>
    <recommendedName>
        <fullName evidence="4">Cardiolipin synthase N-terminal domain-containing protein</fullName>
    </recommendedName>
</protein>
<reference evidence="2 3" key="1">
    <citation type="submission" date="2023-07" db="EMBL/GenBank/DDBJ databases">
        <title>Sorghum-associated microbial communities from plants grown in Nebraska, USA.</title>
        <authorList>
            <person name="Schachtman D."/>
        </authorList>
    </citation>
    <scope>NUCLEOTIDE SEQUENCE [LARGE SCALE GENOMIC DNA]</scope>
    <source>
        <strain evidence="2 3">4256</strain>
    </source>
</reference>
<sequence length="59" mass="6290">MIDWIVATIFETIWDALAQLARRIGGKGCFWAAILLPVAVLCIFYLLIAIAAPGAPSGS</sequence>
<comment type="caution">
    <text evidence="2">The sequence shown here is derived from an EMBL/GenBank/DDBJ whole genome shotgun (WGS) entry which is preliminary data.</text>
</comment>